<dbReference type="InterPro" id="IPR027383">
    <property type="entry name" value="Znf_put"/>
</dbReference>
<reference evidence="2" key="1">
    <citation type="submission" date="2016-09" db="EMBL/GenBank/DDBJ databases">
        <authorList>
            <person name="Capua I."/>
            <person name="De Benedictis P."/>
            <person name="Joannis T."/>
            <person name="Lombin L.H."/>
            <person name="Cattoli G."/>
        </authorList>
    </citation>
    <scope>NUCLEOTIDE SEQUENCE</scope>
    <source>
        <strain evidence="2">B9</strain>
    </source>
</reference>
<dbReference type="Gene3D" id="1.10.10.1320">
    <property type="entry name" value="Anti-sigma factor, zinc-finger domain"/>
    <property type="match status" value="1"/>
</dbReference>
<feature type="domain" description="Putative zinc-finger" evidence="1">
    <location>
        <begin position="14"/>
        <end position="47"/>
    </location>
</feature>
<evidence type="ECO:0000259" key="1">
    <source>
        <dbReference type="Pfam" id="PF13490"/>
    </source>
</evidence>
<organism evidence="2">
    <name type="scientific">Cupriavidus necator</name>
    <name type="common">Alcaligenes eutrophus</name>
    <name type="synonym">Ralstonia eutropha</name>
    <dbReference type="NCBI Taxonomy" id="106590"/>
    <lineage>
        <taxon>Bacteria</taxon>
        <taxon>Pseudomonadati</taxon>
        <taxon>Pseudomonadota</taxon>
        <taxon>Betaproteobacteria</taxon>
        <taxon>Burkholderiales</taxon>
        <taxon>Burkholderiaceae</taxon>
        <taxon>Cupriavidus</taxon>
    </lineage>
</organism>
<evidence type="ECO:0000313" key="2">
    <source>
        <dbReference type="EMBL" id="SCU87379.1"/>
    </source>
</evidence>
<protein>
    <recommendedName>
        <fullName evidence="1">Putative zinc-finger domain-containing protein</fullName>
    </recommendedName>
</protein>
<dbReference type="InterPro" id="IPR041916">
    <property type="entry name" value="Anti_sigma_zinc_sf"/>
</dbReference>
<dbReference type="EMBL" id="FMSH01000411">
    <property type="protein sequence ID" value="SCU87379.1"/>
    <property type="molecule type" value="Genomic_DNA"/>
</dbReference>
<accession>A0A1K0JGX3</accession>
<sequence length="68" mass="8003">MPDSRPSRRLLPNCEEVHHLTMKGLDRRLSWGERLRMRAHLAICDACTSFSAQMRTLREAMHRLGRDE</sequence>
<proteinExistence type="predicted"/>
<dbReference type="RefSeq" id="WP_340528230.1">
    <property type="nucleotide sequence ID" value="NZ_FMSH01000411.1"/>
</dbReference>
<dbReference type="Pfam" id="PF13490">
    <property type="entry name" value="zf-HC2"/>
    <property type="match status" value="1"/>
</dbReference>
<dbReference type="AlphaFoldDB" id="A0A1K0JGX3"/>
<gene>
    <name evidence="2" type="ORF">CNECB9_4690005</name>
</gene>
<name>A0A1K0JGX3_CUPNE</name>